<evidence type="ECO:0000313" key="10">
    <source>
        <dbReference type="EMBL" id="VDO93477.1"/>
    </source>
</evidence>
<reference evidence="10 11" key="2">
    <citation type="submission" date="2018-11" db="EMBL/GenBank/DDBJ databases">
        <authorList>
            <consortium name="Pathogen Informatics"/>
        </authorList>
    </citation>
    <scope>NUCLEOTIDE SEQUENCE [LARGE SCALE GENOMIC DNA]</scope>
</reference>
<dbReference type="GO" id="GO:0030134">
    <property type="term" value="C:COPII-coated ER to Golgi transport vesicle"/>
    <property type="evidence" value="ECO:0007669"/>
    <property type="project" value="TreeGrafter"/>
</dbReference>
<dbReference type="InterPro" id="IPR005052">
    <property type="entry name" value="Lectin_leg"/>
</dbReference>
<keyword evidence="7" id="KW-1015">Disulfide bond</keyword>
<evidence type="ECO:0000256" key="8">
    <source>
        <dbReference type="SAM" id="SignalP"/>
    </source>
</evidence>
<dbReference type="GO" id="GO:0000139">
    <property type="term" value="C:Golgi membrane"/>
    <property type="evidence" value="ECO:0007669"/>
    <property type="project" value="TreeGrafter"/>
</dbReference>
<dbReference type="GO" id="GO:0033116">
    <property type="term" value="C:endoplasmic reticulum-Golgi intermediate compartment membrane"/>
    <property type="evidence" value="ECO:0007669"/>
    <property type="project" value="UniProtKB-SubCell"/>
</dbReference>
<gene>
    <name evidence="10" type="ORF">SBAD_LOCUS1182</name>
</gene>
<dbReference type="InterPro" id="IPR051136">
    <property type="entry name" value="Intracellular_Lectin-GPT"/>
</dbReference>
<dbReference type="PANTHER" id="PTHR12223">
    <property type="entry name" value="VESICULAR MANNOSE-BINDING LECTIN"/>
    <property type="match status" value="1"/>
</dbReference>
<comment type="subcellular location">
    <subcellularLocation>
        <location evidence="1">Endoplasmic reticulum-Golgi intermediate compartment membrane</location>
        <topology evidence="1">Single-pass type I membrane protein</topology>
    </subcellularLocation>
</comment>
<evidence type="ECO:0000256" key="6">
    <source>
        <dbReference type="ARBA" id="ARBA00023136"/>
    </source>
</evidence>
<dbReference type="InterPro" id="IPR013320">
    <property type="entry name" value="ConA-like_dom_sf"/>
</dbReference>
<keyword evidence="4" id="KW-0430">Lectin</keyword>
<dbReference type="PANTHER" id="PTHR12223:SF28">
    <property type="entry name" value="LECTIN, MANNOSE BINDING 1 LIKE"/>
    <property type="match status" value="1"/>
</dbReference>
<evidence type="ECO:0000256" key="1">
    <source>
        <dbReference type="ARBA" id="ARBA00004151"/>
    </source>
</evidence>
<dbReference type="Gene3D" id="2.60.120.200">
    <property type="match status" value="1"/>
</dbReference>
<proteinExistence type="predicted"/>
<evidence type="ECO:0000259" key="9">
    <source>
        <dbReference type="PROSITE" id="PS51328"/>
    </source>
</evidence>
<name>A0A183IC38_9BILA</name>
<keyword evidence="5" id="KW-1133">Transmembrane helix</keyword>
<organism evidence="12">
    <name type="scientific">Soboliphyme baturini</name>
    <dbReference type="NCBI Taxonomy" id="241478"/>
    <lineage>
        <taxon>Eukaryota</taxon>
        <taxon>Metazoa</taxon>
        <taxon>Ecdysozoa</taxon>
        <taxon>Nematoda</taxon>
        <taxon>Enoplea</taxon>
        <taxon>Dorylaimia</taxon>
        <taxon>Dioctophymatida</taxon>
        <taxon>Dioctophymatoidea</taxon>
        <taxon>Soboliphymatidae</taxon>
        <taxon>Soboliphyme</taxon>
    </lineage>
</organism>
<evidence type="ECO:0000313" key="11">
    <source>
        <dbReference type="Proteomes" id="UP000270296"/>
    </source>
</evidence>
<keyword evidence="6" id="KW-0472">Membrane</keyword>
<keyword evidence="2" id="KW-0812">Transmembrane</keyword>
<reference evidence="12" key="1">
    <citation type="submission" date="2016-06" db="UniProtKB">
        <authorList>
            <consortium name="WormBaseParasite"/>
        </authorList>
    </citation>
    <scope>IDENTIFICATION</scope>
</reference>
<dbReference type="AlphaFoldDB" id="A0A183IC38"/>
<dbReference type="Pfam" id="PF03388">
    <property type="entry name" value="Lectin_leg-like"/>
    <property type="match status" value="1"/>
</dbReference>
<dbReference type="FunFam" id="2.60.120.200:FF:000028">
    <property type="entry name" value="Blast:Protein ERGIC-53"/>
    <property type="match status" value="1"/>
</dbReference>
<accession>A0A183IC38</accession>
<feature type="chain" id="PRO_5043139972" evidence="8">
    <location>
        <begin position="16"/>
        <end position="252"/>
    </location>
</feature>
<dbReference type="GO" id="GO:0005789">
    <property type="term" value="C:endoplasmic reticulum membrane"/>
    <property type="evidence" value="ECO:0007669"/>
    <property type="project" value="TreeGrafter"/>
</dbReference>
<dbReference type="OrthoDB" id="10265193at2759"/>
<evidence type="ECO:0000256" key="4">
    <source>
        <dbReference type="ARBA" id="ARBA00022734"/>
    </source>
</evidence>
<dbReference type="WBParaSite" id="SBAD_0000123201-mRNA-1">
    <property type="protein sequence ID" value="SBAD_0000123201-mRNA-1"/>
    <property type="gene ID" value="SBAD_0000123201"/>
</dbReference>
<sequence>MFVLLLLFICSMYKCEEIRRRFEYKHSFRAPDLIDPTGKIIFWEVSGDAIASSDRLRLAPSMQSKRGIAWNTKPMVEGEFWEVEISLQVTGPGRIGADGLAVWYTDTKGRIGSVFGANDYWRGLGVFFDTFDNNGQGDNPAILVLVNDGTKSFDHSKDGGSEVLGSCKGDFRNRPVPVKAKIQYHKNTVTVFVTNGLSFESQYELCCTVSGVVLPKNGYFGLSAATGGIGDDHDVVSFSTYSIVSPELPPVF</sequence>
<keyword evidence="3 8" id="KW-0732">Signal</keyword>
<feature type="domain" description="L-type lectin-like" evidence="9">
    <location>
        <begin position="20"/>
        <end position="243"/>
    </location>
</feature>
<protein>
    <submittedName>
        <fullName evidence="12">L-type lectin-like domain-containing protein</fullName>
    </submittedName>
</protein>
<evidence type="ECO:0000313" key="12">
    <source>
        <dbReference type="WBParaSite" id="SBAD_0000123201-mRNA-1"/>
    </source>
</evidence>
<evidence type="ECO:0000256" key="7">
    <source>
        <dbReference type="ARBA" id="ARBA00023157"/>
    </source>
</evidence>
<dbReference type="GO" id="GO:0006888">
    <property type="term" value="P:endoplasmic reticulum to Golgi vesicle-mediated transport"/>
    <property type="evidence" value="ECO:0007669"/>
    <property type="project" value="TreeGrafter"/>
</dbReference>
<dbReference type="PROSITE" id="PS51328">
    <property type="entry name" value="L_LECTIN_LIKE"/>
    <property type="match status" value="1"/>
</dbReference>
<dbReference type="Proteomes" id="UP000270296">
    <property type="component" value="Unassembled WGS sequence"/>
</dbReference>
<evidence type="ECO:0000256" key="3">
    <source>
        <dbReference type="ARBA" id="ARBA00022729"/>
    </source>
</evidence>
<feature type="signal peptide" evidence="8">
    <location>
        <begin position="1"/>
        <end position="15"/>
    </location>
</feature>
<dbReference type="SUPFAM" id="SSF49899">
    <property type="entry name" value="Concanavalin A-like lectins/glucanases"/>
    <property type="match status" value="1"/>
</dbReference>
<keyword evidence="11" id="KW-1185">Reference proteome</keyword>
<dbReference type="EMBL" id="UZAM01006738">
    <property type="protein sequence ID" value="VDO93477.1"/>
    <property type="molecule type" value="Genomic_DNA"/>
</dbReference>
<evidence type="ECO:0000256" key="2">
    <source>
        <dbReference type="ARBA" id="ARBA00022692"/>
    </source>
</evidence>
<dbReference type="GO" id="GO:0005537">
    <property type="term" value="F:D-mannose binding"/>
    <property type="evidence" value="ECO:0007669"/>
    <property type="project" value="TreeGrafter"/>
</dbReference>
<evidence type="ECO:0000256" key="5">
    <source>
        <dbReference type="ARBA" id="ARBA00022989"/>
    </source>
</evidence>